<dbReference type="GO" id="GO:0010181">
    <property type="term" value="F:FMN binding"/>
    <property type="evidence" value="ECO:0007669"/>
    <property type="project" value="TreeGrafter"/>
</dbReference>
<dbReference type="InterPro" id="IPR036551">
    <property type="entry name" value="Flavin_trans-like"/>
</dbReference>
<dbReference type="InterPro" id="IPR003382">
    <property type="entry name" value="Flavoprotein"/>
</dbReference>
<feature type="compositionally biased region" description="Polar residues" evidence="1">
    <location>
        <begin position="162"/>
        <end position="172"/>
    </location>
</feature>
<dbReference type="EMBL" id="JACHMO010000001">
    <property type="protein sequence ID" value="MBB5804085.1"/>
    <property type="molecule type" value="Genomic_DNA"/>
</dbReference>
<protein>
    <submittedName>
        <fullName evidence="3">Phosphopantothenoylcysteine synthetase/decarboxylase</fullName>
    </submittedName>
</protein>
<dbReference type="RefSeq" id="WP_184921771.1">
    <property type="nucleotide sequence ID" value="NZ_JACHMO010000001.1"/>
</dbReference>
<accession>A0A7W9M1K1</accession>
<dbReference type="GO" id="GO:0071513">
    <property type="term" value="C:phosphopantothenoylcysteine decarboxylase complex"/>
    <property type="evidence" value="ECO:0007669"/>
    <property type="project" value="TreeGrafter"/>
</dbReference>
<dbReference type="Gene3D" id="3.40.50.1950">
    <property type="entry name" value="Flavin prenyltransferase-like"/>
    <property type="match status" value="1"/>
</dbReference>
<reference evidence="3 4" key="1">
    <citation type="submission" date="2020-08" db="EMBL/GenBank/DDBJ databases">
        <title>Sequencing the genomes of 1000 actinobacteria strains.</title>
        <authorList>
            <person name="Klenk H.-P."/>
        </authorList>
    </citation>
    <scope>NUCLEOTIDE SEQUENCE [LARGE SCALE GENOMIC DNA]</scope>
    <source>
        <strain evidence="3 4">DSM 45486</strain>
    </source>
</reference>
<dbReference type="GO" id="GO:0004633">
    <property type="term" value="F:phosphopantothenoylcysteine decarboxylase activity"/>
    <property type="evidence" value="ECO:0007669"/>
    <property type="project" value="TreeGrafter"/>
</dbReference>
<dbReference type="Pfam" id="PF02441">
    <property type="entry name" value="Flavoprotein"/>
    <property type="match status" value="1"/>
</dbReference>
<dbReference type="GO" id="GO:0015937">
    <property type="term" value="P:coenzyme A biosynthetic process"/>
    <property type="evidence" value="ECO:0007669"/>
    <property type="project" value="TreeGrafter"/>
</dbReference>
<evidence type="ECO:0000313" key="4">
    <source>
        <dbReference type="Proteomes" id="UP000552097"/>
    </source>
</evidence>
<feature type="compositionally biased region" description="Basic and acidic residues" evidence="1">
    <location>
        <begin position="149"/>
        <end position="161"/>
    </location>
</feature>
<feature type="region of interest" description="Disordered" evidence="1">
    <location>
        <begin position="149"/>
        <end position="176"/>
    </location>
</feature>
<organism evidence="3 4">
    <name type="scientific">Saccharothrix ecbatanensis</name>
    <dbReference type="NCBI Taxonomy" id="1105145"/>
    <lineage>
        <taxon>Bacteria</taxon>
        <taxon>Bacillati</taxon>
        <taxon>Actinomycetota</taxon>
        <taxon>Actinomycetes</taxon>
        <taxon>Pseudonocardiales</taxon>
        <taxon>Pseudonocardiaceae</taxon>
        <taxon>Saccharothrix</taxon>
    </lineage>
</organism>
<dbReference type="PANTHER" id="PTHR14359:SF6">
    <property type="entry name" value="PHOSPHOPANTOTHENOYLCYSTEINE DECARBOXYLASE"/>
    <property type="match status" value="1"/>
</dbReference>
<proteinExistence type="predicted"/>
<comment type="caution">
    <text evidence="3">The sequence shown here is derived from an EMBL/GenBank/DDBJ whole genome shotgun (WGS) entry which is preliminary data.</text>
</comment>
<name>A0A7W9M1K1_9PSEU</name>
<evidence type="ECO:0000259" key="2">
    <source>
        <dbReference type="Pfam" id="PF02441"/>
    </source>
</evidence>
<gene>
    <name evidence="3" type="ORF">F4560_003853</name>
</gene>
<evidence type="ECO:0000313" key="3">
    <source>
        <dbReference type="EMBL" id="MBB5804085.1"/>
    </source>
</evidence>
<dbReference type="AlphaFoldDB" id="A0A7W9M1K1"/>
<evidence type="ECO:0000256" key="1">
    <source>
        <dbReference type="SAM" id="MobiDB-lite"/>
    </source>
</evidence>
<dbReference type="SUPFAM" id="SSF52507">
    <property type="entry name" value="Homo-oligomeric flavin-containing Cys decarboxylases, HFCD"/>
    <property type="match status" value="1"/>
</dbReference>
<feature type="domain" description="Flavoprotein" evidence="2">
    <location>
        <begin position="12"/>
        <end position="154"/>
    </location>
</feature>
<dbReference type="Proteomes" id="UP000552097">
    <property type="component" value="Unassembled WGS sequence"/>
</dbReference>
<keyword evidence="4" id="KW-1185">Reference proteome</keyword>
<dbReference type="PANTHER" id="PTHR14359">
    <property type="entry name" value="HOMO-OLIGOMERIC FLAVIN CONTAINING CYS DECARBOXYLASE FAMILY"/>
    <property type="match status" value="1"/>
</dbReference>
<sequence length="194" mass="20511">MSQNVPTPGEPRVLIGATGSIAVTNLPAYLTELRAQLGGTYTVLMTHTATTFIPATTVAIFAERVLSGDSPKDWPTDKPSRLAAEHDIVVVLPATAHTLAAAATGAAPNQLTTVLLSVRYPVVFFPSMGAAMWEKPAVRRNIDRIREDGNHVPEPAWHDSLDVSTGARSTHPTMPPPPVVAKIVGGLLSPRQAG</sequence>